<accession>A0A9D4JNM0</accession>
<dbReference type="EMBL" id="JAIWYP010000005">
    <property type="protein sequence ID" value="KAH3818795.1"/>
    <property type="molecule type" value="Genomic_DNA"/>
</dbReference>
<proteinExistence type="predicted"/>
<dbReference type="Proteomes" id="UP000828390">
    <property type="component" value="Unassembled WGS sequence"/>
</dbReference>
<protein>
    <submittedName>
        <fullName evidence="1">Uncharacterized protein</fullName>
    </submittedName>
</protein>
<comment type="caution">
    <text evidence="1">The sequence shown here is derived from an EMBL/GenBank/DDBJ whole genome shotgun (WGS) entry which is preliminary data.</text>
</comment>
<evidence type="ECO:0000313" key="1">
    <source>
        <dbReference type="EMBL" id="KAH3818795.1"/>
    </source>
</evidence>
<sequence length="113" mass="12680">MITTVSEDWYKQLDPLPDIHTIQEFIVQGPDGNSLPYIGYIEAVVNVPGVSNHDILVPVLVVPNTDYNLEVPVIIGTNVLKFIPQSAEENLRSGNSCFFYQSQKADWNSPLYE</sequence>
<keyword evidence="2" id="KW-1185">Reference proteome</keyword>
<organism evidence="1 2">
    <name type="scientific">Dreissena polymorpha</name>
    <name type="common">Zebra mussel</name>
    <name type="synonym">Mytilus polymorpha</name>
    <dbReference type="NCBI Taxonomy" id="45954"/>
    <lineage>
        <taxon>Eukaryota</taxon>
        <taxon>Metazoa</taxon>
        <taxon>Spiralia</taxon>
        <taxon>Lophotrochozoa</taxon>
        <taxon>Mollusca</taxon>
        <taxon>Bivalvia</taxon>
        <taxon>Autobranchia</taxon>
        <taxon>Heteroconchia</taxon>
        <taxon>Euheterodonta</taxon>
        <taxon>Imparidentia</taxon>
        <taxon>Neoheterodontei</taxon>
        <taxon>Myida</taxon>
        <taxon>Dreissenoidea</taxon>
        <taxon>Dreissenidae</taxon>
        <taxon>Dreissena</taxon>
    </lineage>
</organism>
<name>A0A9D4JNM0_DREPO</name>
<evidence type="ECO:0000313" key="2">
    <source>
        <dbReference type="Proteomes" id="UP000828390"/>
    </source>
</evidence>
<reference evidence="1" key="2">
    <citation type="submission" date="2020-11" db="EMBL/GenBank/DDBJ databases">
        <authorList>
            <person name="McCartney M.A."/>
            <person name="Auch B."/>
            <person name="Kono T."/>
            <person name="Mallez S."/>
            <person name="Becker A."/>
            <person name="Gohl D.M."/>
            <person name="Silverstein K.A.T."/>
            <person name="Koren S."/>
            <person name="Bechman K.B."/>
            <person name="Herman A."/>
            <person name="Abrahante J.E."/>
            <person name="Garbe J."/>
        </authorList>
    </citation>
    <scope>NUCLEOTIDE SEQUENCE</scope>
    <source>
        <strain evidence="1">Duluth1</strain>
        <tissue evidence="1">Whole animal</tissue>
    </source>
</reference>
<dbReference type="AlphaFoldDB" id="A0A9D4JNM0"/>
<gene>
    <name evidence="1" type="ORF">DPMN_120521</name>
</gene>
<reference evidence="1" key="1">
    <citation type="journal article" date="2019" name="bioRxiv">
        <title>The Genome of the Zebra Mussel, Dreissena polymorpha: A Resource for Invasive Species Research.</title>
        <authorList>
            <person name="McCartney M.A."/>
            <person name="Auch B."/>
            <person name="Kono T."/>
            <person name="Mallez S."/>
            <person name="Zhang Y."/>
            <person name="Obille A."/>
            <person name="Becker A."/>
            <person name="Abrahante J.E."/>
            <person name="Garbe J."/>
            <person name="Badalamenti J.P."/>
            <person name="Herman A."/>
            <person name="Mangelson H."/>
            <person name="Liachko I."/>
            <person name="Sullivan S."/>
            <person name="Sone E.D."/>
            <person name="Koren S."/>
            <person name="Silverstein K.A.T."/>
            <person name="Beckman K.B."/>
            <person name="Gohl D.M."/>
        </authorList>
    </citation>
    <scope>NUCLEOTIDE SEQUENCE</scope>
    <source>
        <strain evidence="1">Duluth1</strain>
        <tissue evidence="1">Whole animal</tissue>
    </source>
</reference>